<dbReference type="AlphaFoldDB" id="A0A9N8DEG6"/>
<gene>
    <name evidence="2" type="ORF">SEMRO_111_G055110.1</name>
</gene>
<comment type="caution">
    <text evidence="2">The sequence shown here is derived from an EMBL/GenBank/DDBJ whole genome shotgun (WGS) entry which is preliminary data.</text>
</comment>
<name>A0A9N8DEG6_9STRA</name>
<sequence length="141" mass="15785">MSLAGSGPLLQLTRLRFHLGTESARLLSSHAKLSDNGRTILTAFLSQMGNQVLPERRHVLLGQAYLKTVLSLQLGGIIMMGDATVFPTLSDYNRVAAGLLEPLRQDFPEFDDLEDEDHDGDADEEYLQYEDIDEPVDEYME</sequence>
<evidence type="ECO:0000256" key="1">
    <source>
        <dbReference type="SAM" id="MobiDB-lite"/>
    </source>
</evidence>
<keyword evidence="3" id="KW-1185">Reference proteome</keyword>
<dbReference type="Proteomes" id="UP001153069">
    <property type="component" value="Unassembled WGS sequence"/>
</dbReference>
<accession>A0A9N8DEG6</accession>
<protein>
    <submittedName>
        <fullName evidence="2">Uncharacterized protein</fullName>
    </submittedName>
</protein>
<feature type="region of interest" description="Disordered" evidence="1">
    <location>
        <begin position="108"/>
        <end position="141"/>
    </location>
</feature>
<reference evidence="2" key="1">
    <citation type="submission" date="2020-06" db="EMBL/GenBank/DDBJ databases">
        <authorList>
            <consortium name="Plant Systems Biology data submission"/>
        </authorList>
    </citation>
    <scope>NUCLEOTIDE SEQUENCE</scope>
    <source>
        <strain evidence="2">D6</strain>
    </source>
</reference>
<evidence type="ECO:0000313" key="2">
    <source>
        <dbReference type="EMBL" id="CAB9501513.1"/>
    </source>
</evidence>
<proteinExistence type="predicted"/>
<evidence type="ECO:0000313" key="3">
    <source>
        <dbReference type="Proteomes" id="UP001153069"/>
    </source>
</evidence>
<dbReference type="EMBL" id="CAICTM010000110">
    <property type="protein sequence ID" value="CAB9501513.1"/>
    <property type="molecule type" value="Genomic_DNA"/>
</dbReference>
<organism evidence="2 3">
    <name type="scientific">Seminavis robusta</name>
    <dbReference type="NCBI Taxonomy" id="568900"/>
    <lineage>
        <taxon>Eukaryota</taxon>
        <taxon>Sar</taxon>
        <taxon>Stramenopiles</taxon>
        <taxon>Ochrophyta</taxon>
        <taxon>Bacillariophyta</taxon>
        <taxon>Bacillariophyceae</taxon>
        <taxon>Bacillariophycidae</taxon>
        <taxon>Naviculales</taxon>
        <taxon>Naviculaceae</taxon>
        <taxon>Seminavis</taxon>
    </lineage>
</organism>